<evidence type="ECO:0000313" key="3">
    <source>
        <dbReference type="Proteomes" id="UP000219020"/>
    </source>
</evidence>
<dbReference type="Pfam" id="PF13612">
    <property type="entry name" value="DDE_Tnp_1_3"/>
    <property type="match status" value="1"/>
</dbReference>
<dbReference type="InterPro" id="IPR025668">
    <property type="entry name" value="Tnp_DDE_dom"/>
</dbReference>
<protein>
    <submittedName>
        <fullName evidence="2">Mobile element protein</fullName>
    </submittedName>
</protein>
<proteinExistence type="predicted"/>
<evidence type="ECO:0000313" key="2">
    <source>
        <dbReference type="EMBL" id="PCS24182.1"/>
    </source>
</evidence>
<evidence type="ECO:0000259" key="1">
    <source>
        <dbReference type="Pfam" id="PF13612"/>
    </source>
</evidence>
<organism evidence="2 3">
    <name type="scientific">Candidatus Enterovibrio escicola</name>
    <dbReference type="NCBI Taxonomy" id="1927127"/>
    <lineage>
        <taxon>Bacteria</taxon>
        <taxon>Pseudomonadati</taxon>
        <taxon>Pseudomonadota</taxon>
        <taxon>Gammaproteobacteria</taxon>
        <taxon>Vibrionales</taxon>
        <taxon>Vibrionaceae</taxon>
        <taxon>Enterovibrio</taxon>
    </lineage>
</organism>
<feature type="domain" description="Transposase DDE" evidence="1">
    <location>
        <begin position="1"/>
        <end position="36"/>
    </location>
</feature>
<reference evidence="3" key="1">
    <citation type="submission" date="2017-04" db="EMBL/GenBank/DDBJ databases">
        <title>Genome evolution of the luminous symbionts of deep sea anglerfish.</title>
        <authorList>
            <person name="Hendry T.A."/>
        </authorList>
    </citation>
    <scope>NUCLEOTIDE SEQUENCE [LARGE SCALE GENOMIC DNA]</scope>
</reference>
<dbReference type="AlphaFoldDB" id="A0A2A5T7S5"/>
<comment type="caution">
    <text evidence="2">The sequence shown here is derived from an EMBL/GenBank/DDBJ whole genome shotgun (WGS) entry which is preliminary data.</text>
</comment>
<name>A0A2A5T7S5_9GAMM</name>
<dbReference type="Proteomes" id="UP000219020">
    <property type="component" value="Unassembled WGS sequence"/>
</dbReference>
<gene>
    <name evidence="2" type="ORF">BTN49_0177</name>
</gene>
<accession>A0A2A5T7S5</accession>
<keyword evidence="3" id="KW-1185">Reference proteome</keyword>
<dbReference type="EMBL" id="NBYY01000003">
    <property type="protein sequence ID" value="PCS24182.1"/>
    <property type="molecule type" value="Genomic_DNA"/>
</dbReference>
<sequence length="41" mass="4783">MGWFYSLKLHLIINDQGGIISVKVTMANMDDRKPLSERKLY</sequence>